<proteinExistence type="predicted"/>
<reference evidence="2 3" key="1">
    <citation type="submission" date="2020-03" db="EMBL/GenBank/DDBJ databases">
        <title>Roseomonas selenitidurans sp. nov. isolated from urban soil.</title>
        <authorList>
            <person name="Liu H."/>
        </authorList>
    </citation>
    <scope>NUCLEOTIDE SEQUENCE [LARGE SCALE GENOMIC DNA]</scope>
    <source>
        <strain evidence="2 3">BU-1</strain>
    </source>
</reference>
<organism evidence="2 3">
    <name type="scientific">Falsiroseomonas selenitidurans</name>
    <dbReference type="NCBI Taxonomy" id="2716335"/>
    <lineage>
        <taxon>Bacteria</taxon>
        <taxon>Pseudomonadati</taxon>
        <taxon>Pseudomonadota</taxon>
        <taxon>Alphaproteobacteria</taxon>
        <taxon>Acetobacterales</taxon>
        <taxon>Roseomonadaceae</taxon>
        <taxon>Falsiroseomonas</taxon>
    </lineage>
</organism>
<feature type="compositionally biased region" description="Basic residues" evidence="1">
    <location>
        <begin position="12"/>
        <end position="26"/>
    </location>
</feature>
<evidence type="ECO:0000256" key="1">
    <source>
        <dbReference type="SAM" id="MobiDB-lite"/>
    </source>
</evidence>
<sequence>MPRPDPFTRLPRFAHRARPPRPGRPRCPRLPARLLLDLLHKALTGGAALAAILRVLF</sequence>
<name>A0ABX1E5Z3_9PROT</name>
<evidence type="ECO:0000313" key="2">
    <source>
        <dbReference type="EMBL" id="NKC32596.1"/>
    </source>
</evidence>
<protein>
    <submittedName>
        <fullName evidence="2">Uncharacterized protein</fullName>
    </submittedName>
</protein>
<accession>A0ABX1E5Z3</accession>
<keyword evidence="3" id="KW-1185">Reference proteome</keyword>
<comment type="caution">
    <text evidence="2">The sequence shown here is derived from an EMBL/GenBank/DDBJ whole genome shotgun (WGS) entry which is preliminary data.</text>
</comment>
<feature type="region of interest" description="Disordered" evidence="1">
    <location>
        <begin position="1"/>
        <end position="26"/>
    </location>
</feature>
<dbReference type="EMBL" id="JAAVNE010000029">
    <property type="protein sequence ID" value="NKC32596.1"/>
    <property type="molecule type" value="Genomic_DNA"/>
</dbReference>
<dbReference type="RefSeq" id="WP_168032877.1">
    <property type="nucleotide sequence ID" value="NZ_JAAVNE010000029.1"/>
</dbReference>
<evidence type="ECO:0000313" key="3">
    <source>
        <dbReference type="Proteomes" id="UP000787635"/>
    </source>
</evidence>
<dbReference type="Proteomes" id="UP000787635">
    <property type="component" value="Unassembled WGS sequence"/>
</dbReference>
<gene>
    <name evidence="2" type="ORF">HEQ75_17150</name>
</gene>